<sequence length="293" mass="33189">MVIHTEVPAPIRALFPFHVHEYALPAGVMRYVDEGSGTPVVLLHGNPTWSFFYRRLIPLLRTQRRVIAPDHLGCGLSDKPQHYRYSLVNHIANLESLLTWLDVGPVDLVVHDWGGAIGMGWAVRHPDLVRRIVVLNTAAFLSPHVPLRIAAGKLPRLGEWAIRQLNAFAIAATTMAVTRPLPAAVREGYLWPYRTFADRIAIARFVQDIPLHPGHPTWPVVDAIDRELVHLRDKPVRIFWGGRDWCFDDRFLAGWLHRFPSAHVTRLDDAGHYVLEDASAEMIALLAHWLLSE</sequence>
<gene>
    <name evidence="2" type="ordered locus">Caur_3533</name>
</gene>
<dbReference type="STRING" id="324602.Caur_3533"/>
<keyword evidence="2" id="KW-0378">Hydrolase</keyword>
<feature type="domain" description="AB hydrolase-1" evidence="1">
    <location>
        <begin position="39"/>
        <end position="277"/>
    </location>
</feature>
<dbReference type="PANTHER" id="PTHR43194">
    <property type="entry name" value="HYDROLASE ALPHA/BETA FOLD FAMILY"/>
    <property type="match status" value="1"/>
</dbReference>
<dbReference type="PRINTS" id="PR00111">
    <property type="entry name" value="ABHYDROLASE"/>
</dbReference>
<dbReference type="eggNOG" id="COG2267">
    <property type="taxonomic scope" value="Bacteria"/>
</dbReference>
<dbReference type="EnsemblBacteria" id="ABY36717">
    <property type="protein sequence ID" value="ABY36717"/>
    <property type="gene ID" value="Caur_3533"/>
</dbReference>
<reference evidence="3" key="1">
    <citation type="journal article" date="2011" name="BMC Genomics">
        <title>Complete genome sequence of the filamentous anoxygenic phototrophic bacterium Chloroflexus aurantiacus.</title>
        <authorList>
            <person name="Tang K.H."/>
            <person name="Barry K."/>
            <person name="Chertkov O."/>
            <person name="Dalin E."/>
            <person name="Han C.S."/>
            <person name="Hauser L.J."/>
            <person name="Honchak B.M."/>
            <person name="Karbach L.E."/>
            <person name="Land M.L."/>
            <person name="Lapidus A."/>
            <person name="Larimer F.W."/>
            <person name="Mikhailova N."/>
            <person name="Pitluck S."/>
            <person name="Pierson B.K."/>
            <person name="Blankenship R.E."/>
        </authorList>
    </citation>
    <scope>NUCLEOTIDE SEQUENCE [LARGE SCALE GENOMIC DNA]</scope>
    <source>
        <strain evidence="3">ATCC 29366 / DSM 635 / J-10-fl</strain>
    </source>
</reference>
<dbReference type="Proteomes" id="UP000002008">
    <property type="component" value="Chromosome"/>
</dbReference>
<protein>
    <submittedName>
        <fullName evidence="2">Haloalkane dehalogenase</fullName>
        <ecNumber evidence="2">3.8.1.5</ecNumber>
    </submittedName>
</protein>
<name>A9WA35_CHLAA</name>
<proteinExistence type="predicted"/>
<dbReference type="Pfam" id="PF00561">
    <property type="entry name" value="Abhydrolase_1"/>
    <property type="match status" value="1"/>
</dbReference>
<dbReference type="SUPFAM" id="SSF53474">
    <property type="entry name" value="alpha/beta-Hydrolases"/>
    <property type="match status" value="1"/>
</dbReference>
<evidence type="ECO:0000259" key="1">
    <source>
        <dbReference type="Pfam" id="PF00561"/>
    </source>
</evidence>
<dbReference type="Gene3D" id="3.40.50.1820">
    <property type="entry name" value="alpha/beta hydrolase"/>
    <property type="match status" value="1"/>
</dbReference>
<dbReference type="GO" id="GO:0018786">
    <property type="term" value="F:haloalkane dehalogenase activity"/>
    <property type="evidence" value="ECO:0007669"/>
    <property type="project" value="UniProtKB-EC"/>
</dbReference>
<dbReference type="KEGG" id="cau:Caur_3533"/>
<dbReference type="EC" id="3.8.1.5" evidence="2"/>
<dbReference type="PRINTS" id="PR00412">
    <property type="entry name" value="EPOXHYDRLASE"/>
</dbReference>
<dbReference type="AlphaFoldDB" id="A9WA35"/>
<keyword evidence="3" id="KW-1185">Reference proteome</keyword>
<evidence type="ECO:0000313" key="3">
    <source>
        <dbReference type="Proteomes" id="UP000002008"/>
    </source>
</evidence>
<organism evidence="2 3">
    <name type="scientific">Chloroflexus aurantiacus (strain ATCC 29366 / DSM 635 / J-10-fl)</name>
    <dbReference type="NCBI Taxonomy" id="324602"/>
    <lineage>
        <taxon>Bacteria</taxon>
        <taxon>Bacillati</taxon>
        <taxon>Chloroflexota</taxon>
        <taxon>Chloroflexia</taxon>
        <taxon>Chloroflexales</taxon>
        <taxon>Chloroflexineae</taxon>
        <taxon>Chloroflexaceae</taxon>
        <taxon>Chloroflexus</taxon>
    </lineage>
</organism>
<dbReference type="PATRIC" id="fig|324602.8.peg.3981"/>
<dbReference type="InParanoid" id="A9WA35"/>
<dbReference type="InterPro" id="IPR000639">
    <property type="entry name" value="Epox_hydrolase-like"/>
</dbReference>
<dbReference type="RefSeq" id="WP_012259370.1">
    <property type="nucleotide sequence ID" value="NC_010175.1"/>
</dbReference>
<dbReference type="InterPro" id="IPR029058">
    <property type="entry name" value="AB_hydrolase_fold"/>
</dbReference>
<dbReference type="InterPro" id="IPR050228">
    <property type="entry name" value="Carboxylesterase_BioH"/>
</dbReference>
<accession>A9WA35</accession>
<dbReference type="InterPro" id="IPR000073">
    <property type="entry name" value="AB_hydrolase_1"/>
</dbReference>
<dbReference type="HOGENOM" id="CLU_020336_13_3_0"/>
<dbReference type="ESTHER" id="chlaa-a9wa35">
    <property type="family name" value="Haloalkane_dehalogenase-HLD1"/>
</dbReference>
<evidence type="ECO:0000313" key="2">
    <source>
        <dbReference type="EMBL" id="ABY36717.1"/>
    </source>
</evidence>
<dbReference type="EMBL" id="CP000909">
    <property type="protein sequence ID" value="ABY36717.1"/>
    <property type="molecule type" value="Genomic_DNA"/>
</dbReference>
<dbReference type="PANTHER" id="PTHR43194:SF2">
    <property type="entry name" value="PEROXISOMAL MEMBRANE PROTEIN LPX1"/>
    <property type="match status" value="1"/>
</dbReference>